<reference evidence="1 2" key="1">
    <citation type="submission" date="2016-11" db="EMBL/GenBank/DDBJ databases">
        <authorList>
            <person name="Jaros S."/>
            <person name="Januszkiewicz K."/>
            <person name="Wedrychowicz H."/>
        </authorList>
    </citation>
    <scope>NUCLEOTIDE SEQUENCE [LARGE SCALE GENOMIC DNA]</scope>
    <source>
        <strain evidence="1 2">YL228</strain>
    </source>
</reference>
<proteinExistence type="predicted"/>
<evidence type="ECO:0000313" key="1">
    <source>
        <dbReference type="EMBL" id="SFW42756.1"/>
    </source>
</evidence>
<organism evidence="1 2">
    <name type="scientific">Ruminococcus flavefaciens</name>
    <dbReference type="NCBI Taxonomy" id="1265"/>
    <lineage>
        <taxon>Bacteria</taxon>
        <taxon>Bacillati</taxon>
        <taxon>Bacillota</taxon>
        <taxon>Clostridia</taxon>
        <taxon>Eubacteriales</taxon>
        <taxon>Oscillospiraceae</taxon>
        <taxon>Ruminococcus</taxon>
    </lineage>
</organism>
<dbReference type="RefSeq" id="WP_072300727.1">
    <property type="nucleotide sequence ID" value="NZ_FPIP01000007.1"/>
</dbReference>
<accession>A0A1K1P5A1</accession>
<dbReference type="EMBL" id="FPIP01000007">
    <property type="protein sequence ID" value="SFW42756.1"/>
    <property type="molecule type" value="Genomic_DNA"/>
</dbReference>
<name>A0A1K1P5A1_RUMFL</name>
<gene>
    <name evidence="1" type="ORF">SAMN02910280_2493</name>
</gene>
<protein>
    <submittedName>
        <fullName evidence="1">Uncharacterized protein</fullName>
    </submittedName>
</protein>
<sequence length="109" mass="12140">MAWGKFEQNYVYNYDINACLDAVMRTGAQRKLKVKAADRNAYKVVFSTGMSLTTWGEKLHVALGVLPDGKTGINIASVSNLGTEITAKSRNEKNVREFINTLNTFLPPR</sequence>
<dbReference type="Proteomes" id="UP000183461">
    <property type="component" value="Unassembled WGS sequence"/>
</dbReference>
<evidence type="ECO:0000313" key="2">
    <source>
        <dbReference type="Proteomes" id="UP000183461"/>
    </source>
</evidence>
<dbReference type="AlphaFoldDB" id="A0A1K1P5A1"/>